<evidence type="ECO:0000313" key="9">
    <source>
        <dbReference type="Proteomes" id="UP000076983"/>
    </source>
</evidence>
<dbReference type="Pfam" id="PF01432">
    <property type="entry name" value="Peptidase_M3"/>
    <property type="match status" value="1"/>
</dbReference>
<accession>A0A168R6R3</accession>
<dbReference type="RefSeq" id="WP_063626368.1">
    <property type="nucleotide sequence ID" value="NZ_LVLH01000052.1"/>
</dbReference>
<keyword evidence="1 6" id="KW-0645">Protease</keyword>
<keyword evidence="2 6" id="KW-0479">Metal-binding</keyword>
<dbReference type="Gene3D" id="1.20.140.70">
    <property type="entry name" value="Oligopeptidase f, N-terminal domain"/>
    <property type="match status" value="1"/>
</dbReference>
<comment type="cofactor">
    <cofactor evidence="6">
        <name>Zn(2+)</name>
        <dbReference type="ChEBI" id="CHEBI:29105"/>
    </cofactor>
    <text evidence="6">Binds 1 zinc ion.</text>
</comment>
<feature type="domain" description="Peptidase M3A/M3B catalytic" evidence="7">
    <location>
        <begin position="202"/>
        <end position="584"/>
    </location>
</feature>
<reference evidence="8 9" key="1">
    <citation type="submission" date="2016-03" db="EMBL/GenBank/DDBJ databases">
        <title>Genome sequence of Mycoplasma gallinarum strain Mgn_IPT.</title>
        <authorList>
            <person name="Yacoub E."/>
            <person name="Sirand-Pugnet P."/>
            <person name="Barre A."/>
            <person name="Maurier F."/>
            <person name="Blanchard A."/>
            <person name="Ben Abdelmoumen B.M."/>
        </authorList>
    </citation>
    <scope>NUCLEOTIDE SEQUENCE [LARGE SCALE GENOMIC DNA]</scope>
    <source>
        <strain evidence="8 9">Mgn_IPT</strain>
    </source>
</reference>
<evidence type="ECO:0000256" key="5">
    <source>
        <dbReference type="ARBA" id="ARBA00023049"/>
    </source>
</evidence>
<dbReference type="GO" id="GO:0006508">
    <property type="term" value="P:proteolysis"/>
    <property type="evidence" value="ECO:0007669"/>
    <property type="project" value="UniProtKB-KW"/>
</dbReference>
<gene>
    <name evidence="8" type="primary">pepF</name>
    <name evidence="8" type="ORF">MGALLINA_06190</name>
</gene>
<keyword evidence="5 6" id="KW-0482">Metalloprotease</keyword>
<dbReference type="InterPro" id="IPR001567">
    <property type="entry name" value="Pept_M3A_M3B_dom"/>
</dbReference>
<comment type="similarity">
    <text evidence="6">Belongs to the peptidase M3 family.</text>
</comment>
<dbReference type="GO" id="GO:0004222">
    <property type="term" value="F:metalloendopeptidase activity"/>
    <property type="evidence" value="ECO:0007669"/>
    <property type="project" value="InterPro"/>
</dbReference>
<dbReference type="OrthoDB" id="9766487at2"/>
<dbReference type="STRING" id="29557.MGALLINA_06190"/>
<dbReference type="AlphaFoldDB" id="A0A168R6R3"/>
<dbReference type="GO" id="GO:0006518">
    <property type="term" value="P:peptide metabolic process"/>
    <property type="evidence" value="ECO:0007669"/>
    <property type="project" value="TreeGrafter"/>
</dbReference>
<keyword evidence="3 6" id="KW-0378">Hydrolase</keyword>
<dbReference type="Gene3D" id="1.10.1370.20">
    <property type="entry name" value="Oligoendopeptidase f, C-terminal domain"/>
    <property type="match status" value="1"/>
</dbReference>
<dbReference type="GO" id="GO:0046872">
    <property type="term" value="F:metal ion binding"/>
    <property type="evidence" value="ECO:0007669"/>
    <property type="project" value="UniProtKB-UniRule"/>
</dbReference>
<name>A0A168R6R3_9BACT</name>
<dbReference type="InterPro" id="IPR042088">
    <property type="entry name" value="OligoPept_F_C"/>
</dbReference>
<dbReference type="CDD" id="cd09608">
    <property type="entry name" value="M3B_PepF"/>
    <property type="match status" value="1"/>
</dbReference>
<evidence type="ECO:0000256" key="3">
    <source>
        <dbReference type="ARBA" id="ARBA00022801"/>
    </source>
</evidence>
<dbReference type="Proteomes" id="UP000076983">
    <property type="component" value="Unassembled WGS sequence"/>
</dbReference>
<dbReference type="PANTHER" id="PTHR11804">
    <property type="entry name" value="PROTEASE M3 THIMET OLIGOPEPTIDASE-RELATED"/>
    <property type="match status" value="1"/>
</dbReference>
<keyword evidence="4 6" id="KW-0862">Zinc</keyword>
<evidence type="ECO:0000313" key="8">
    <source>
        <dbReference type="EMBL" id="OAB48653.1"/>
    </source>
</evidence>
<evidence type="ECO:0000256" key="1">
    <source>
        <dbReference type="ARBA" id="ARBA00022670"/>
    </source>
</evidence>
<protein>
    <submittedName>
        <fullName evidence="8">Oligoendopeptidase F</fullName>
    </submittedName>
</protein>
<dbReference type="SUPFAM" id="SSF55486">
    <property type="entry name" value="Metalloproteases ('zincins'), catalytic domain"/>
    <property type="match status" value="1"/>
</dbReference>
<dbReference type="EMBL" id="LVLH01000052">
    <property type="protein sequence ID" value="OAB48653.1"/>
    <property type="molecule type" value="Genomic_DNA"/>
</dbReference>
<dbReference type="InterPro" id="IPR045090">
    <property type="entry name" value="Pept_M3A_M3B"/>
</dbReference>
<proteinExistence type="inferred from homology"/>
<evidence type="ECO:0000256" key="4">
    <source>
        <dbReference type="ARBA" id="ARBA00022833"/>
    </source>
</evidence>
<evidence type="ECO:0000256" key="2">
    <source>
        <dbReference type="ARBA" id="ARBA00022723"/>
    </source>
</evidence>
<dbReference type="PATRIC" id="fig|29557.3.peg.634"/>
<sequence>MKQYKNIQEVPKKYLFDLESILENETFENWLSKYQEILDLQIAIKDSKYDTLDAYLEGLKLNEKGVLISNKISNYLSNNSNRELNNPLFKELENKVQQINEKFDEKFGSETVRFYQNIEKIKVWINDPKLANYKVSLNQDIENYNHKLDDKIEEFLVKTESSTPNYEEPFVLLTDSETDYGYVYDQKNKKLKLNPVSRIKFLKSDDAILRKNTVKQWKKATSQFKQTLANLLYQQFKGINVEAKLRNYNSAVSMLTSNDKVSDEVLNKLFTKVQSLKNEVHKYNQAFAKFYNLKFKEKFNKKYDSLRELTNVKSNYSVEDAQKLVLETLNPFGKEYMSIVNKAFNENWIDYMTIENKMSGAYSIGSTYGIDKKFILMNFDGQFGSVETLAHELGHSLHSYFSDTYNDLVNSKYPILLAEVASIFNEQMLYNHILKTSKNKELKFQILASMIEGFFGTVVRQTQWAEYEYNLYAKIANFEVNSSYESISQLYYDVTKNYVYKPLKYNPNDLIASVSVPHFYYHFYVYKYAIGQLVANYFFAKYELEGEEYLQYYINNFLKKGGSDLPLKILENVGVNLLDDEFYEIGFKYIKKLIKQYIALGNEIFKK</sequence>
<evidence type="ECO:0000256" key="6">
    <source>
        <dbReference type="RuleBase" id="RU003435"/>
    </source>
</evidence>
<evidence type="ECO:0000259" key="7">
    <source>
        <dbReference type="Pfam" id="PF01432"/>
    </source>
</evidence>
<organism evidence="8 9">
    <name type="scientific">Mycoplasmopsis gallinarum</name>
    <dbReference type="NCBI Taxonomy" id="29557"/>
    <lineage>
        <taxon>Bacteria</taxon>
        <taxon>Bacillati</taxon>
        <taxon>Mycoplasmatota</taxon>
        <taxon>Mycoplasmoidales</taxon>
        <taxon>Metamycoplasmataceae</taxon>
        <taxon>Mycoplasmopsis</taxon>
    </lineage>
</organism>
<dbReference type="PANTHER" id="PTHR11804:SF84">
    <property type="entry name" value="SACCHAROLYSIN"/>
    <property type="match status" value="1"/>
</dbReference>
<comment type="caution">
    <text evidence="8">The sequence shown here is derived from an EMBL/GenBank/DDBJ whole genome shotgun (WGS) entry which is preliminary data.</text>
</comment>
<keyword evidence="9" id="KW-1185">Reference proteome</keyword>